<keyword evidence="10" id="KW-1185">Reference proteome</keyword>
<feature type="transmembrane region" description="Helical" evidence="7">
    <location>
        <begin position="26"/>
        <end position="46"/>
    </location>
</feature>
<evidence type="ECO:0000313" key="10">
    <source>
        <dbReference type="Proteomes" id="UP000800041"/>
    </source>
</evidence>
<dbReference type="Proteomes" id="UP000800041">
    <property type="component" value="Unassembled WGS sequence"/>
</dbReference>
<gene>
    <name evidence="9" type="ORF">K402DRAFT_342632</name>
</gene>
<feature type="region of interest" description="Disordered" evidence="6">
    <location>
        <begin position="463"/>
        <end position="541"/>
    </location>
</feature>
<dbReference type="OrthoDB" id="5398233at2759"/>
<dbReference type="GO" id="GO:0016020">
    <property type="term" value="C:membrane"/>
    <property type="evidence" value="ECO:0007669"/>
    <property type="project" value="UniProtKB-SubCell"/>
</dbReference>
<keyword evidence="3 7" id="KW-1133">Transmembrane helix</keyword>
<dbReference type="AlphaFoldDB" id="A0A6G1GKB2"/>
<evidence type="ECO:0000313" key="9">
    <source>
        <dbReference type="EMBL" id="KAF1981351.1"/>
    </source>
</evidence>
<feature type="transmembrane region" description="Helical" evidence="7">
    <location>
        <begin position="140"/>
        <end position="162"/>
    </location>
</feature>
<feature type="transmembrane region" description="Helical" evidence="7">
    <location>
        <begin position="58"/>
        <end position="79"/>
    </location>
</feature>
<accession>A0A6G1GKB2</accession>
<evidence type="ECO:0000259" key="8">
    <source>
        <dbReference type="Pfam" id="PF20684"/>
    </source>
</evidence>
<dbReference type="InterPro" id="IPR049326">
    <property type="entry name" value="Rhodopsin_dom_fungi"/>
</dbReference>
<feature type="compositionally biased region" description="Polar residues" evidence="6">
    <location>
        <begin position="480"/>
        <end position="493"/>
    </location>
</feature>
<comment type="similarity">
    <text evidence="5">Belongs to the SAT4 family.</text>
</comment>
<evidence type="ECO:0000256" key="5">
    <source>
        <dbReference type="ARBA" id="ARBA00038359"/>
    </source>
</evidence>
<feature type="compositionally biased region" description="Polar residues" evidence="6">
    <location>
        <begin position="532"/>
        <end position="541"/>
    </location>
</feature>
<proteinExistence type="inferred from homology"/>
<feature type="compositionally biased region" description="Polar residues" evidence="6">
    <location>
        <begin position="508"/>
        <end position="518"/>
    </location>
</feature>
<name>A0A6G1GKB2_9PEZI</name>
<feature type="domain" description="Rhodopsin" evidence="8">
    <location>
        <begin position="41"/>
        <end position="263"/>
    </location>
</feature>
<feature type="compositionally biased region" description="Polar residues" evidence="6">
    <location>
        <begin position="431"/>
        <end position="441"/>
    </location>
</feature>
<keyword evidence="4 7" id="KW-0472">Membrane</keyword>
<dbReference type="PANTHER" id="PTHR33048">
    <property type="entry name" value="PTH11-LIKE INTEGRAL MEMBRANE PROTEIN (AFU_ORTHOLOGUE AFUA_5G11245)"/>
    <property type="match status" value="1"/>
</dbReference>
<feature type="transmembrane region" description="Helical" evidence="7">
    <location>
        <begin position="185"/>
        <end position="211"/>
    </location>
</feature>
<comment type="subcellular location">
    <subcellularLocation>
        <location evidence="1">Membrane</location>
        <topology evidence="1">Multi-pass membrane protein</topology>
    </subcellularLocation>
</comment>
<sequence length="541" mass="59963">MHLRSLSSSTPPEAQTKAEMNPTLLFSWWCTGFSVAIIFTRLVGRLVRNDKLFREDKLMALSLIPLMIRMGFIHVVLIYGTNNAINPGWSEQDIYRRAIGSRLVLAARIFYAAFIWMAKLTVSEFLKRLTSSFWNRRSEFVLQCIRVFLLATFVGVVIATLAECQPFDHYWQVVPDPGPRCRTGYAQLLTMGVADMITDVLLVVFPIPIIIKSAMPMKRKFSLLLLFSLSVGLIVITAFRIPNVIHRHGRQQYRTVWASAEILGATAVSNAIIIGSFLRDRGVKKSKYRFGSTTDSMERTASRRPTIRQWGSDEDLMRDICYRLDPELHAQSQSTPRAPPQALPAVQTIHGRGDSVGSQWNFPKSFDETRDSEESISDIKCPPSEDPMPSPREVRSPSVSSPKRSVSFFDIGGLLEDEPMRSPRSSMLAPSPTSTTSAQDFASSRRGSRALLADLGGLLLLSRSTRQGTVPEEEEESHEMGSTASSQTLTTNGNGNGQPLIGVPSPAITRQETMQSLQDIGGLLSPSDPGEASQSSRPPRA</sequence>
<evidence type="ECO:0000256" key="2">
    <source>
        <dbReference type="ARBA" id="ARBA00022692"/>
    </source>
</evidence>
<feature type="transmembrane region" description="Helical" evidence="7">
    <location>
        <begin position="223"/>
        <end position="241"/>
    </location>
</feature>
<dbReference type="Pfam" id="PF20684">
    <property type="entry name" value="Fung_rhodopsin"/>
    <property type="match status" value="1"/>
</dbReference>
<feature type="transmembrane region" description="Helical" evidence="7">
    <location>
        <begin position="256"/>
        <end position="278"/>
    </location>
</feature>
<dbReference type="InterPro" id="IPR052337">
    <property type="entry name" value="SAT4-like"/>
</dbReference>
<organism evidence="9 10">
    <name type="scientific">Aulographum hederae CBS 113979</name>
    <dbReference type="NCBI Taxonomy" id="1176131"/>
    <lineage>
        <taxon>Eukaryota</taxon>
        <taxon>Fungi</taxon>
        <taxon>Dikarya</taxon>
        <taxon>Ascomycota</taxon>
        <taxon>Pezizomycotina</taxon>
        <taxon>Dothideomycetes</taxon>
        <taxon>Pleosporomycetidae</taxon>
        <taxon>Aulographales</taxon>
        <taxon>Aulographaceae</taxon>
    </lineage>
</organism>
<reference evidence="9" key="1">
    <citation type="journal article" date="2020" name="Stud. Mycol.">
        <title>101 Dothideomycetes genomes: a test case for predicting lifestyles and emergence of pathogens.</title>
        <authorList>
            <person name="Haridas S."/>
            <person name="Albert R."/>
            <person name="Binder M."/>
            <person name="Bloem J."/>
            <person name="Labutti K."/>
            <person name="Salamov A."/>
            <person name="Andreopoulos B."/>
            <person name="Baker S."/>
            <person name="Barry K."/>
            <person name="Bills G."/>
            <person name="Bluhm B."/>
            <person name="Cannon C."/>
            <person name="Castanera R."/>
            <person name="Culley D."/>
            <person name="Daum C."/>
            <person name="Ezra D."/>
            <person name="Gonzalez J."/>
            <person name="Henrissat B."/>
            <person name="Kuo A."/>
            <person name="Liang C."/>
            <person name="Lipzen A."/>
            <person name="Lutzoni F."/>
            <person name="Magnuson J."/>
            <person name="Mondo S."/>
            <person name="Nolan M."/>
            <person name="Ohm R."/>
            <person name="Pangilinan J."/>
            <person name="Park H.-J."/>
            <person name="Ramirez L."/>
            <person name="Alfaro M."/>
            <person name="Sun H."/>
            <person name="Tritt A."/>
            <person name="Yoshinaga Y."/>
            <person name="Zwiers L.-H."/>
            <person name="Turgeon B."/>
            <person name="Goodwin S."/>
            <person name="Spatafora J."/>
            <person name="Crous P."/>
            <person name="Grigoriev I."/>
        </authorList>
    </citation>
    <scope>NUCLEOTIDE SEQUENCE</scope>
    <source>
        <strain evidence="9">CBS 113979</strain>
    </source>
</reference>
<evidence type="ECO:0000256" key="7">
    <source>
        <dbReference type="SAM" id="Phobius"/>
    </source>
</evidence>
<feature type="compositionally biased region" description="Low complexity" evidence="6">
    <location>
        <begin position="396"/>
        <end position="407"/>
    </location>
</feature>
<feature type="transmembrane region" description="Helical" evidence="7">
    <location>
        <begin position="99"/>
        <end position="119"/>
    </location>
</feature>
<evidence type="ECO:0000256" key="3">
    <source>
        <dbReference type="ARBA" id="ARBA00022989"/>
    </source>
</evidence>
<dbReference type="PANTHER" id="PTHR33048:SF19">
    <property type="entry name" value="MEMBRANE PROTEIN PTH11-LIKE, PUTATIVE (AFU_ORTHOLOGUE AFUA_1G14080)-RELATED"/>
    <property type="match status" value="1"/>
</dbReference>
<evidence type="ECO:0000256" key="4">
    <source>
        <dbReference type="ARBA" id="ARBA00023136"/>
    </source>
</evidence>
<dbReference type="EMBL" id="ML977201">
    <property type="protein sequence ID" value="KAF1981351.1"/>
    <property type="molecule type" value="Genomic_DNA"/>
</dbReference>
<feature type="region of interest" description="Disordered" evidence="6">
    <location>
        <begin position="351"/>
        <end position="445"/>
    </location>
</feature>
<protein>
    <recommendedName>
        <fullName evidence="8">Rhodopsin domain-containing protein</fullName>
    </recommendedName>
</protein>
<evidence type="ECO:0000256" key="6">
    <source>
        <dbReference type="SAM" id="MobiDB-lite"/>
    </source>
</evidence>
<keyword evidence="2 7" id="KW-0812">Transmembrane</keyword>
<evidence type="ECO:0000256" key="1">
    <source>
        <dbReference type="ARBA" id="ARBA00004141"/>
    </source>
</evidence>